<keyword evidence="2" id="KW-1133">Transmembrane helix</keyword>
<name>A0ABU2FZV1_9EURY</name>
<reference evidence="4 5" key="1">
    <citation type="submission" date="2022-06" db="EMBL/GenBank/DDBJ databases">
        <title>Halogeometricum sp. a new haloarchaeum isolate from saline soil.</title>
        <authorList>
            <person name="Strakova D."/>
            <person name="Galisteo C."/>
            <person name="Sanchez-Porro C."/>
            <person name="Ventosa A."/>
        </authorList>
    </citation>
    <scope>NUCLEOTIDE SEQUENCE [LARGE SCALE GENOMIC DNA]</scope>
    <source>
        <strain evidence="5">S3BR25-2</strain>
    </source>
</reference>
<evidence type="ECO:0000313" key="4">
    <source>
        <dbReference type="EMBL" id="MDS0293514.1"/>
    </source>
</evidence>
<feature type="transmembrane region" description="Helical" evidence="2">
    <location>
        <begin position="12"/>
        <end position="31"/>
    </location>
</feature>
<keyword evidence="2" id="KW-0472">Membrane</keyword>
<feature type="region of interest" description="Disordered" evidence="1">
    <location>
        <begin position="129"/>
        <end position="154"/>
    </location>
</feature>
<sequence length="154" mass="16447">MAGARRRAMVAAFVGVLGASVGIAGAGHVYLREWRRAASWFAFVVGAGLILLSVFADPTAVTPSTLDQVPSEVTGPLFVLLFLSTFDAYYVAARDARDEGGPRCPACGGELDPEVRFCPWCATEFKRRPVETGADPEPVDPETSEGGSEHSERE</sequence>
<dbReference type="Pfam" id="PF24460">
    <property type="entry name" value="DUF7575"/>
    <property type="match status" value="1"/>
</dbReference>
<gene>
    <name evidence="4" type="ORF">NDI79_04910</name>
</gene>
<proteinExistence type="predicted"/>
<comment type="caution">
    <text evidence="4">The sequence shown here is derived from an EMBL/GenBank/DDBJ whole genome shotgun (WGS) entry which is preliminary data.</text>
</comment>
<feature type="domain" description="DUF7575" evidence="3">
    <location>
        <begin position="99"/>
        <end position="125"/>
    </location>
</feature>
<dbReference type="RefSeq" id="WP_310927325.1">
    <property type="nucleotide sequence ID" value="NZ_JAMQOQ010000001.1"/>
</dbReference>
<feature type="transmembrane region" description="Helical" evidence="2">
    <location>
        <begin position="38"/>
        <end position="56"/>
    </location>
</feature>
<organism evidence="4 5">
    <name type="scientific">Halogeometricum luteum</name>
    <dbReference type="NCBI Taxonomy" id="2950537"/>
    <lineage>
        <taxon>Archaea</taxon>
        <taxon>Methanobacteriati</taxon>
        <taxon>Methanobacteriota</taxon>
        <taxon>Stenosarchaea group</taxon>
        <taxon>Halobacteria</taxon>
        <taxon>Halobacteriales</taxon>
        <taxon>Haloferacaceae</taxon>
        <taxon>Halogeometricum</taxon>
    </lineage>
</organism>
<accession>A0ABU2FZV1</accession>
<keyword evidence="2" id="KW-0812">Transmembrane</keyword>
<dbReference type="Proteomes" id="UP001254813">
    <property type="component" value="Unassembled WGS sequence"/>
</dbReference>
<keyword evidence="5" id="KW-1185">Reference proteome</keyword>
<evidence type="ECO:0000256" key="1">
    <source>
        <dbReference type="SAM" id="MobiDB-lite"/>
    </source>
</evidence>
<protein>
    <submittedName>
        <fullName evidence="4">Zinc ribbon domain-containing protein</fullName>
    </submittedName>
</protein>
<dbReference type="InterPro" id="IPR055997">
    <property type="entry name" value="DUF7575"/>
</dbReference>
<evidence type="ECO:0000259" key="3">
    <source>
        <dbReference type="Pfam" id="PF24460"/>
    </source>
</evidence>
<dbReference type="EMBL" id="JAMQOQ010000001">
    <property type="protein sequence ID" value="MDS0293514.1"/>
    <property type="molecule type" value="Genomic_DNA"/>
</dbReference>
<evidence type="ECO:0000313" key="5">
    <source>
        <dbReference type="Proteomes" id="UP001254813"/>
    </source>
</evidence>
<feature type="transmembrane region" description="Helical" evidence="2">
    <location>
        <begin position="76"/>
        <end position="93"/>
    </location>
</feature>
<evidence type="ECO:0000256" key="2">
    <source>
        <dbReference type="SAM" id="Phobius"/>
    </source>
</evidence>